<accession>A0A563VJ94</accession>
<dbReference type="PANTHER" id="PTHR21015:SF28">
    <property type="entry name" value="SLL1722 PROTEIN"/>
    <property type="match status" value="1"/>
</dbReference>
<dbReference type="InterPro" id="IPR007235">
    <property type="entry name" value="Glyco_trans_28_C"/>
</dbReference>
<proteinExistence type="predicted"/>
<dbReference type="AlphaFoldDB" id="A0A563VJ94"/>
<dbReference type="PANTHER" id="PTHR21015">
    <property type="entry name" value="UDP-N-ACETYLGLUCOSAMINE--N-ACETYLMURAMYL-(PENTAPEPTIDE) PYROPHOSPHORYL-UNDECAPRENOL N-ACETYLGLUCOSAMINE TRANSFERASE 1"/>
    <property type="match status" value="1"/>
</dbReference>
<protein>
    <submittedName>
        <fullName evidence="2">Putative glycosyl transferase</fullName>
    </submittedName>
</protein>
<keyword evidence="3" id="KW-1185">Reference proteome</keyword>
<sequence>MRLIVYSHDAFGLGNIRRMLAICQHLLVTIPEVSILVLSGSPAIHNFKIPARLDYIKLPCLGRDRNGKLAAKYLTSDIQETVELRSNLIKTAILNFKPDLILVDKKPYGLLKELKPALDILKARSPQTKLVLLLRDILDSPQKTIQEWQQQGYYQAIQHYYDRVLVVGMSEVFNLVQEYQFPQIVAEKTRFCGYIKKTCLPYSTALIRTELGLTASEKLIVVTPGGGEDGYSLIKSYLSAISQIKDRHRYKTLIIFGSEMPSVEREKLSQIIEDRSSIITLDFTDRLMSYMQAANVIVSMAGYNTITEILSLGKKALVIPRCKPSHEQIIRASRMHKLGLLTAIDPNSIITDNLAEAINKRLNNSHQVSAILNFDGLLNIQQEIISLLSKEQIFLSTEQPFSLVTNEDRLDSYPFSIAI</sequence>
<evidence type="ECO:0000313" key="3">
    <source>
        <dbReference type="Proteomes" id="UP000320055"/>
    </source>
</evidence>
<dbReference type="Pfam" id="PF04101">
    <property type="entry name" value="Glyco_tran_28_C"/>
    <property type="match status" value="1"/>
</dbReference>
<dbReference type="RefSeq" id="WP_144869007.1">
    <property type="nucleotide sequence ID" value="NZ_LR213862.1"/>
</dbReference>
<organism evidence="2 3">
    <name type="scientific">Hyella patelloides LEGE 07179</name>
    <dbReference type="NCBI Taxonomy" id="945734"/>
    <lineage>
        <taxon>Bacteria</taxon>
        <taxon>Bacillati</taxon>
        <taxon>Cyanobacteriota</taxon>
        <taxon>Cyanophyceae</taxon>
        <taxon>Pleurocapsales</taxon>
        <taxon>Hyellaceae</taxon>
        <taxon>Hyella</taxon>
    </lineage>
</organism>
<gene>
    <name evidence="2" type="ORF">H1P_1060013</name>
</gene>
<dbReference type="GO" id="GO:0016758">
    <property type="term" value="F:hexosyltransferase activity"/>
    <property type="evidence" value="ECO:0007669"/>
    <property type="project" value="InterPro"/>
</dbReference>
<dbReference type="SUPFAM" id="SSF53756">
    <property type="entry name" value="UDP-Glycosyltransferase/glycogen phosphorylase"/>
    <property type="match status" value="1"/>
</dbReference>
<dbReference type="OrthoDB" id="9802126at2"/>
<dbReference type="Proteomes" id="UP000320055">
    <property type="component" value="Unassembled WGS sequence"/>
</dbReference>
<name>A0A563VJ94_9CYAN</name>
<evidence type="ECO:0000259" key="1">
    <source>
        <dbReference type="Pfam" id="PF04101"/>
    </source>
</evidence>
<dbReference type="Gene3D" id="3.40.50.2000">
    <property type="entry name" value="Glycogen Phosphorylase B"/>
    <property type="match status" value="1"/>
</dbReference>
<reference evidence="2 3" key="1">
    <citation type="submission" date="2019-01" db="EMBL/GenBank/DDBJ databases">
        <authorList>
            <person name="Brito A."/>
        </authorList>
    </citation>
    <scope>NUCLEOTIDE SEQUENCE [LARGE SCALE GENOMIC DNA]</scope>
    <source>
        <strain evidence="2">1</strain>
    </source>
</reference>
<dbReference type="EMBL" id="CAACVJ010000009">
    <property type="protein sequence ID" value="VEP11482.1"/>
    <property type="molecule type" value="Genomic_DNA"/>
</dbReference>
<feature type="domain" description="Glycosyl transferase family 28 C-terminal" evidence="1">
    <location>
        <begin position="226"/>
        <end position="367"/>
    </location>
</feature>
<evidence type="ECO:0000313" key="2">
    <source>
        <dbReference type="EMBL" id="VEP11482.1"/>
    </source>
</evidence>
<keyword evidence="2" id="KW-0808">Transferase</keyword>